<dbReference type="AlphaFoldDB" id="A0A363NSV1"/>
<evidence type="ECO:0000313" key="3">
    <source>
        <dbReference type="Proteomes" id="UP000250831"/>
    </source>
</evidence>
<reference evidence="2 3" key="1">
    <citation type="submission" date="2018-04" db="EMBL/GenBank/DDBJ databases">
        <title>Sphingobacterium sp. M46 Genome.</title>
        <authorList>
            <person name="Cheng J."/>
            <person name="Li Y."/>
        </authorList>
    </citation>
    <scope>NUCLEOTIDE SEQUENCE [LARGE SCALE GENOMIC DNA]</scope>
    <source>
        <strain evidence="2 3">M46</strain>
    </source>
</reference>
<feature type="transmembrane region" description="Helical" evidence="1">
    <location>
        <begin position="36"/>
        <end position="61"/>
    </location>
</feature>
<evidence type="ECO:0000256" key="1">
    <source>
        <dbReference type="SAM" id="Phobius"/>
    </source>
</evidence>
<keyword evidence="3" id="KW-1185">Reference proteome</keyword>
<keyword evidence="1" id="KW-0472">Membrane</keyword>
<organism evidence="2 3">
    <name type="scientific">Sphingobacterium athyrii</name>
    <dbReference type="NCBI Taxonomy" id="2152717"/>
    <lineage>
        <taxon>Bacteria</taxon>
        <taxon>Pseudomonadati</taxon>
        <taxon>Bacteroidota</taxon>
        <taxon>Sphingobacteriia</taxon>
        <taxon>Sphingobacteriales</taxon>
        <taxon>Sphingobacteriaceae</taxon>
        <taxon>Sphingobacterium</taxon>
    </lineage>
</organism>
<name>A0A363NSV1_9SPHI</name>
<proteinExistence type="predicted"/>
<dbReference type="EMBL" id="QCXX01000003">
    <property type="protein sequence ID" value="PUV23828.1"/>
    <property type="molecule type" value="Genomic_DNA"/>
</dbReference>
<sequence length="70" mass="8081">MIHLLSERQYTDLGDRLIKASIIMYPIKPIKLISKIFKIIFTTLVALETGWFALAIVFLLFPVHTFLMDA</sequence>
<evidence type="ECO:0000313" key="2">
    <source>
        <dbReference type="EMBL" id="PUV23828.1"/>
    </source>
</evidence>
<accession>A0A363NSV1</accession>
<keyword evidence="1" id="KW-0812">Transmembrane</keyword>
<keyword evidence="1" id="KW-1133">Transmembrane helix</keyword>
<protein>
    <submittedName>
        <fullName evidence="2">Uncharacterized protein</fullName>
    </submittedName>
</protein>
<gene>
    <name evidence="2" type="ORF">DCO56_10575</name>
</gene>
<comment type="caution">
    <text evidence="2">The sequence shown here is derived from an EMBL/GenBank/DDBJ whole genome shotgun (WGS) entry which is preliminary data.</text>
</comment>
<dbReference type="Proteomes" id="UP000250831">
    <property type="component" value="Unassembled WGS sequence"/>
</dbReference>